<proteinExistence type="predicted"/>
<keyword evidence="3" id="KW-1185">Reference proteome</keyword>
<dbReference type="Proteomes" id="UP001186944">
    <property type="component" value="Unassembled WGS sequence"/>
</dbReference>
<dbReference type="PROSITE" id="PS50878">
    <property type="entry name" value="RT_POL"/>
    <property type="match status" value="1"/>
</dbReference>
<gene>
    <name evidence="2" type="ORF">FSP39_021164</name>
</gene>
<evidence type="ECO:0000313" key="3">
    <source>
        <dbReference type="Proteomes" id="UP001186944"/>
    </source>
</evidence>
<dbReference type="InterPro" id="IPR000477">
    <property type="entry name" value="RT_dom"/>
</dbReference>
<dbReference type="AlphaFoldDB" id="A0AA88YF26"/>
<evidence type="ECO:0000313" key="2">
    <source>
        <dbReference type="EMBL" id="KAK3103705.1"/>
    </source>
</evidence>
<feature type="domain" description="Reverse transcriptase" evidence="1">
    <location>
        <begin position="1"/>
        <end position="139"/>
    </location>
</feature>
<sequence>MHTSVKWKGELSKEITLQQGIRQGAKLSTLMYKRFNNNLLNELQSAKEGVKIGALDVSSPACADDIALLTESQTHAQILTNTISNASSKDRFVINPSKSEVVKFKTTRKGQDGLQITLAGNDIVQYKCGIQSSYHGIELLDIRRKDLEELEIYQRKVLKQLQSLPENAASVAVLSLVGAKTIEAEIDTNILTTFLNIAKDPSTIEHKIAHRQLLVKADTSHSWFIKAKHILQKYDLPDPMYLLQNVSSEKTKVKWKQTVKKSIDDYWHLENVIEVSSKVTLRYLYLQDISEKHPHGDTKCGAVVKAHHTVTPNVEQW</sequence>
<accession>A0AA88YF26</accession>
<comment type="caution">
    <text evidence="2">The sequence shown here is derived from an EMBL/GenBank/DDBJ whole genome shotgun (WGS) entry which is preliminary data.</text>
</comment>
<reference evidence="2" key="1">
    <citation type="submission" date="2019-08" db="EMBL/GenBank/DDBJ databases">
        <title>The improved chromosome-level genome for the pearl oyster Pinctada fucata martensii using PacBio sequencing and Hi-C.</title>
        <authorList>
            <person name="Zheng Z."/>
        </authorList>
    </citation>
    <scope>NUCLEOTIDE SEQUENCE</scope>
    <source>
        <strain evidence="2">ZZ-2019</strain>
        <tissue evidence="2">Adductor muscle</tissue>
    </source>
</reference>
<protein>
    <recommendedName>
        <fullName evidence="1">Reverse transcriptase domain-containing protein</fullName>
    </recommendedName>
</protein>
<dbReference type="Pfam" id="PF00078">
    <property type="entry name" value="RVT_1"/>
    <property type="match status" value="1"/>
</dbReference>
<name>A0AA88YF26_PINIB</name>
<evidence type="ECO:0000259" key="1">
    <source>
        <dbReference type="PROSITE" id="PS50878"/>
    </source>
</evidence>
<dbReference type="EMBL" id="VSWD01000005">
    <property type="protein sequence ID" value="KAK3103705.1"/>
    <property type="molecule type" value="Genomic_DNA"/>
</dbReference>
<organism evidence="2 3">
    <name type="scientific">Pinctada imbricata</name>
    <name type="common">Atlantic pearl-oyster</name>
    <name type="synonym">Pinctada martensii</name>
    <dbReference type="NCBI Taxonomy" id="66713"/>
    <lineage>
        <taxon>Eukaryota</taxon>
        <taxon>Metazoa</taxon>
        <taxon>Spiralia</taxon>
        <taxon>Lophotrochozoa</taxon>
        <taxon>Mollusca</taxon>
        <taxon>Bivalvia</taxon>
        <taxon>Autobranchia</taxon>
        <taxon>Pteriomorphia</taxon>
        <taxon>Pterioida</taxon>
        <taxon>Pterioidea</taxon>
        <taxon>Pteriidae</taxon>
        <taxon>Pinctada</taxon>
    </lineage>
</organism>